<dbReference type="InterPro" id="IPR007341">
    <property type="entry name" value="Transgly_assoc"/>
</dbReference>
<feature type="transmembrane region" description="Helical" evidence="7">
    <location>
        <begin position="58"/>
        <end position="80"/>
    </location>
</feature>
<keyword evidence="9" id="KW-1185">Reference proteome</keyword>
<gene>
    <name evidence="8" type="ORF">HOV93_43450</name>
</gene>
<dbReference type="AlphaFoldDB" id="A0A7V8V8Y0"/>
<evidence type="ECO:0000256" key="3">
    <source>
        <dbReference type="ARBA" id="ARBA00022475"/>
    </source>
</evidence>
<reference evidence="8 9" key="1">
    <citation type="submission" date="2020-05" db="EMBL/GenBank/DDBJ databases">
        <title>Bremerella alba sp. nov., a novel planctomycete isolated from the surface of the macroalga Fucus spiralis.</title>
        <authorList>
            <person name="Godinho O."/>
            <person name="Botelho R."/>
            <person name="Albuquerque L."/>
            <person name="Wiegand S."/>
            <person name="Da Costa M.S."/>
            <person name="Lobo-Da-Cunha A."/>
            <person name="Jogler C."/>
            <person name="Lage O.M."/>
        </authorList>
    </citation>
    <scope>NUCLEOTIDE SEQUENCE [LARGE SCALE GENOMIC DNA]</scope>
    <source>
        <strain evidence="8 9">FF15</strain>
    </source>
</reference>
<feature type="transmembrane region" description="Helical" evidence="7">
    <location>
        <begin position="6"/>
        <end position="21"/>
    </location>
</feature>
<organism evidence="8 9">
    <name type="scientific">Bremerella alba</name>
    <dbReference type="NCBI Taxonomy" id="980252"/>
    <lineage>
        <taxon>Bacteria</taxon>
        <taxon>Pseudomonadati</taxon>
        <taxon>Planctomycetota</taxon>
        <taxon>Planctomycetia</taxon>
        <taxon>Pirellulales</taxon>
        <taxon>Pirellulaceae</taxon>
        <taxon>Bremerella</taxon>
    </lineage>
</organism>
<evidence type="ECO:0000256" key="1">
    <source>
        <dbReference type="ARBA" id="ARBA00004651"/>
    </source>
</evidence>
<dbReference type="GO" id="GO:0005886">
    <property type="term" value="C:plasma membrane"/>
    <property type="evidence" value="ECO:0007669"/>
    <property type="project" value="UniProtKB-SubCell"/>
</dbReference>
<dbReference type="PANTHER" id="PTHR33884:SF3">
    <property type="entry name" value="UPF0410 PROTEIN YMGE"/>
    <property type="match status" value="1"/>
</dbReference>
<evidence type="ECO:0000256" key="5">
    <source>
        <dbReference type="ARBA" id="ARBA00022989"/>
    </source>
</evidence>
<dbReference type="EMBL" id="JABRWO010000013">
    <property type="protein sequence ID" value="MBA2117149.1"/>
    <property type="molecule type" value="Genomic_DNA"/>
</dbReference>
<comment type="subcellular location">
    <subcellularLocation>
        <location evidence="1">Cell membrane</location>
        <topology evidence="1">Multi-pass membrane protein</topology>
    </subcellularLocation>
</comment>
<keyword evidence="4 7" id="KW-0812">Transmembrane</keyword>
<dbReference type="Pfam" id="PF04226">
    <property type="entry name" value="Transgly_assoc"/>
    <property type="match status" value="1"/>
</dbReference>
<keyword evidence="3" id="KW-1003">Cell membrane</keyword>
<comment type="similarity">
    <text evidence="2">Belongs to the UPF0410 family.</text>
</comment>
<feature type="transmembrane region" description="Helical" evidence="7">
    <location>
        <begin position="28"/>
        <end position="52"/>
    </location>
</feature>
<dbReference type="PANTHER" id="PTHR33884">
    <property type="entry name" value="UPF0410 PROTEIN YMGE"/>
    <property type="match status" value="1"/>
</dbReference>
<keyword evidence="6 7" id="KW-0472">Membrane</keyword>
<protein>
    <recommendedName>
        <fullName evidence="10">GlsB/YeaQ/YmgE family stress response membrane protein</fullName>
    </recommendedName>
</protein>
<evidence type="ECO:0000256" key="6">
    <source>
        <dbReference type="ARBA" id="ARBA00023136"/>
    </source>
</evidence>
<proteinExistence type="inferred from homology"/>
<evidence type="ECO:0000256" key="2">
    <source>
        <dbReference type="ARBA" id="ARBA00011006"/>
    </source>
</evidence>
<evidence type="ECO:0000313" key="8">
    <source>
        <dbReference type="EMBL" id="MBA2117149.1"/>
    </source>
</evidence>
<evidence type="ECO:0000256" key="4">
    <source>
        <dbReference type="ARBA" id="ARBA00022692"/>
    </source>
</evidence>
<accession>A0A7V8V8Y0</accession>
<evidence type="ECO:0000313" key="9">
    <source>
        <dbReference type="Proteomes" id="UP000551616"/>
    </source>
</evidence>
<comment type="caution">
    <text evidence="8">The sequence shown here is derived from an EMBL/GenBank/DDBJ whole genome shotgun (WGS) entry which is preliminary data.</text>
</comment>
<dbReference type="RefSeq" id="WP_207398534.1">
    <property type="nucleotide sequence ID" value="NZ_JABRWO010000013.1"/>
</dbReference>
<sequence>MGIISWIVFGLIAGALAKFLFPGDDPGGCIVTIIIGIVGATVGGFIATGLGYGTVTGFNLYSFGVAILGAMVVLAIYRVLIGGKKE</sequence>
<name>A0A7V8V8Y0_9BACT</name>
<dbReference type="Proteomes" id="UP000551616">
    <property type="component" value="Unassembled WGS sequence"/>
</dbReference>
<evidence type="ECO:0008006" key="10">
    <source>
        <dbReference type="Google" id="ProtNLM"/>
    </source>
</evidence>
<evidence type="ECO:0000256" key="7">
    <source>
        <dbReference type="SAM" id="Phobius"/>
    </source>
</evidence>
<keyword evidence="5 7" id="KW-1133">Transmembrane helix</keyword>